<evidence type="ECO:0000259" key="2">
    <source>
        <dbReference type="PROSITE" id="PS50943"/>
    </source>
</evidence>
<dbReference type="PROSITE" id="PS50943">
    <property type="entry name" value="HTH_CROC1"/>
    <property type="match status" value="1"/>
</dbReference>
<dbReference type="GO" id="GO:0003677">
    <property type="term" value="F:DNA binding"/>
    <property type="evidence" value="ECO:0007669"/>
    <property type="project" value="UniProtKB-KW"/>
</dbReference>
<evidence type="ECO:0000313" key="4">
    <source>
        <dbReference type="Proteomes" id="UP000014028"/>
    </source>
</evidence>
<dbReference type="Proteomes" id="UP000014028">
    <property type="component" value="Unassembled WGS sequence"/>
</dbReference>
<accession>A0A9W5VPI8</accession>
<dbReference type="RefSeq" id="WP_016124155.1">
    <property type="nucleotide sequence ID" value="NZ_KB976855.1"/>
</dbReference>
<evidence type="ECO:0000256" key="1">
    <source>
        <dbReference type="ARBA" id="ARBA00023125"/>
    </source>
</evidence>
<dbReference type="PANTHER" id="PTHR46558:SF11">
    <property type="entry name" value="HTH-TYPE TRANSCRIPTIONAL REGULATOR XRE"/>
    <property type="match status" value="1"/>
</dbReference>
<reference evidence="3 4" key="1">
    <citation type="submission" date="2012-12" db="EMBL/GenBank/DDBJ databases">
        <title>The Genome Sequence of Bacillus cereus VD184.</title>
        <authorList>
            <consortium name="The Broad Institute Genome Sequencing Platform"/>
            <consortium name="The Broad Institute Genome Sequencing Center for Infectious Disease"/>
            <person name="Feldgarden M."/>
            <person name="Van der Auwera G.A."/>
            <person name="Mahillon J."/>
            <person name="Duprez V."/>
            <person name="Timmery S."/>
            <person name="Mattelet C."/>
            <person name="Dierick K."/>
            <person name="Sun M."/>
            <person name="Yu Z."/>
            <person name="Zhu L."/>
            <person name="Hu X."/>
            <person name="Shank E.B."/>
            <person name="Swiecicka I."/>
            <person name="Hansen B.M."/>
            <person name="Andrup L."/>
            <person name="Walker B."/>
            <person name="Young S.K."/>
            <person name="Zeng Q."/>
            <person name="Gargeya S."/>
            <person name="Fitzgerald M."/>
            <person name="Haas B."/>
            <person name="Abouelleil A."/>
            <person name="Alvarado L."/>
            <person name="Arachchi H.M."/>
            <person name="Berlin A.M."/>
            <person name="Chapman S.B."/>
            <person name="Dewar J."/>
            <person name="Goldberg J."/>
            <person name="Griggs A."/>
            <person name="Gujja S."/>
            <person name="Hansen M."/>
            <person name="Howarth C."/>
            <person name="Imamovic A."/>
            <person name="Larimer J."/>
            <person name="McCowan C."/>
            <person name="Murphy C."/>
            <person name="Neiman D."/>
            <person name="Pearson M."/>
            <person name="Priest M."/>
            <person name="Roberts A."/>
            <person name="Saif S."/>
            <person name="Shea T."/>
            <person name="Sisk P."/>
            <person name="Sykes S."/>
            <person name="Wortman J."/>
            <person name="Nusbaum C."/>
            <person name="Birren B."/>
        </authorList>
    </citation>
    <scope>NUCLEOTIDE SEQUENCE [LARGE SCALE GENOMIC DNA]</scope>
    <source>
        <strain evidence="3 4">VD184</strain>
    </source>
</reference>
<dbReference type="EMBL" id="AHFK01000116">
    <property type="protein sequence ID" value="EOQ00413.1"/>
    <property type="molecule type" value="Genomic_DNA"/>
</dbReference>
<name>A0A9W5VPI8_BACCE</name>
<dbReference type="PANTHER" id="PTHR46558">
    <property type="entry name" value="TRACRIPTIONAL REGULATORY PROTEIN-RELATED-RELATED"/>
    <property type="match status" value="1"/>
</dbReference>
<keyword evidence="1" id="KW-0238">DNA-binding</keyword>
<protein>
    <recommendedName>
        <fullName evidence="2">HTH cro/C1-type domain-containing protein</fullName>
    </recommendedName>
</protein>
<proteinExistence type="predicted"/>
<evidence type="ECO:0000313" key="3">
    <source>
        <dbReference type="EMBL" id="EOQ00413.1"/>
    </source>
</evidence>
<dbReference type="InterPro" id="IPR010982">
    <property type="entry name" value="Lambda_DNA-bd_dom_sf"/>
</dbReference>
<sequence>MDKNAINKNIFGHNLKKLRAIKGVSRKEFAEAINTPYSTVASWENGDKTPKIERLPMIADYFNVNESRLLHNPMSENDMLKNDDEVDPIERMANILIQKYRNMPEEHKPRFEKEVLRIARLLQIEIAMYLHDEDDHK</sequence>
<dbReference type="Pfam" id="PF01381">
    <property type="entry name" value="HTH_3"/>
    <property type="match status" value="1"/>
</dbReference>
<dbReference type="Gene3D" id="1.10.260.40">
    <property type="entry name" value="lambda repressor-like DNA-binding domains"/>
    <property type="match status" value="1"/>
</dbReference>
<dbReference type="SMART" id="SM00530">
    <property type="entry name" value="HTH_XRE"/>
    <property type="match status" value="1"/>
</dbReference>
<dbReference type="AlphaFoldDB" id="A0A9W5VPI8"/>
<gene>
    <name evidence="3" type="ORF">IKC_06458</name>
</gene>
<comment type="caution">
    <text evidence="3">The sequence shown here is derived from an EMBL/GenBank/DDBJ whole genome shotgun (WGS) entry which is preliminary data.</text>
</comment>
<dbReference type="CDD" id="cd00093">
    <property type="entry name" value="HTH_XRE"/>
    <property type="match status" value="1"/>
</dbReference>
<dbReference type="SUPFAM" id="SSF47413">
    <property type="entry name" value="lambda repressor-like DNA-binding domains"/>
    <property type="match status" value="1"/>
</dbReference>
<organism evidence="3 4">
    <name type="scientific">Bacillus cereus VD184</name>
    <dbReference type="NCBI Taxonomy" id="1053242"/>
    <lineage>
        <taxon>Bacteria</taxon>
        <taxon>Bacillati</taxon>
        <taxon>Bacillota</taxon>
        <taxon>Bacilli</taxon>
        <taxon>Bacillales</taxon>
        <taxon>Bacillaceae</taxon>
        <taxon>Bacillus</taxon>
        <taxon>Bacillus cereus group</taxon>
    </lineage>
</organism>
<feature type="domain" description="HTH cro/C1-type" evidence="2">
    <location>
        <begin position="15"/>
        <end position="69"/>
    </location>
</feature>
<dbReference type="InterPro" id="IPR001387">
    <property type="entry name" value="Cro/C1-type_HTH"/>
</dbReference>